<dbReference type="GO" id="GO:1902600">
    <property type="term" value="P:proton transmembrane transport"/>
    <property type="evidence" value="ECO:0007669"/>
    <property type="project" value="TreeGrafter"/>
</dbReference>
<dbReference type="Pfam" id="PF00689">
    <property type="entry name" value="Cation_ATPase_C"/>
    <property type="match status" value="1"/>
</dbReference>
<dbReference type="GO" id="GO:0036376">
    <property type="term" value="P:sodium ion export across plasma membrane"/>
    <property type="evidence" value="ECO:0007669"/>
    <property type="project" value="TreeGrafter"/>
</dbReference>
<dbReference type="PRINTS" id="PR00119">
    <property type="entry name" value="CATATPASE"/>
</dbReference>
<evidence type="ECO:0000256" key="5">
    <source>
        <dbReference type="ARBA" id="ARBA00022741"/>
    </source>
</evidence>
<reference evidence="12" key="1">
    <citation type="submission" date="2020-01" db="EMBL/GenBank/DDBJ databases">
        <authorList>
            <person name="Meier V. D."/>
            <person name="Meier V D."/>
        </authorList>
    </citation>
    <scope>NUCLEOTIDE SEQUENCE</scope>
    <source>
        <strain evidence="12">HLG_WM_MAG_07</strain>
    </source>
</reference>
<dbReference type="GO" id="GO:0005391">
    <property type="term" value="F:P-type sodium:potassium-exchanging transporter activity"/>
    <property type="evidence" value="ECO:0007669"/>
    <property type="project" value="TreeGrafter"/>
</dbReference>
<evidence type="ECO:0000313" key="12">
    <source>
        <dbReference type="EMBL" id="CAA6816668.1"/>
    </source>
</evidence>
<name>A0A6S6TJQ7_9GAMM</name>
<dbReference type="GO" id="GO:1990573">
    <property type="term" value="P:potassium ion import across plasma membrane"/>
    <property type="evidence" value="ECO:0007669"/>
    <property type="project" value="TreeGrafter"/>
</dbReference>
<feature type="transmembrane region" description="Helical" evidence="10">
    <location>
        <begin position="842"/>
        <end position="862"/>
    </location>
</feature>
<dbReference type="InterPro" id="IPR023298">
    <property type="entry name" value="ATPase_P-typ_TM_dom_sf"/>
</dbReference>
<evidence type="ECO:0000256" key="10">
    <source>
        <dbReference type="SAM" id="Phobius"/>
    </source>
</evidence>
<feature type="transmembrane region" description="Helical" evidence="10">
    <location>
        <begin position="874"/>
        <end position="891"/>
    </location>
</feature>
<organism evidence="12">
    <name type="scientific">uncultured Thiotrichaceae bacterium</name>
    <dbReference type="NCBI Taxonomy" id="298394"/>
    <lineage>
        <taxon>Bacteria</taxon>
        <taxon>Pseudomonadati</taxon>
        <taxon>Pseudomonadota</taxon>
        <taxon>Gammaproteobacteria</taxon>
        <taxon>Thiotrichales</taxon>
        <taxon>Thiotrichaceae</taxon>
        <taxon>environmental samples</taxon>
    </lineage>
</organism>
<feature type="transmembrane region" description="Helical" evidence="10">
    <location>
        <begin position="248"/>
        <end position="270"/>
    </location>
</feature>
<comment type="subcellular location">
    <subcellularLocation>
        <location evidence="1">Cell membrane</location>
        <topology evidence="1">Multi-pass membrane protein</topology>
    </subcellularLocation>
</comment>
<dbReference type="NCBIfam" id="TIGR01494">
    <property type="entry name" value="ATPase_P-type"/>
    <property type="match status" value="2"/>
</dbReference>
<dbReference type="AlphaFoldDB" id="A0A6S6TJQ7"/>
<dbReference type="Pfam" id="PF00690">
    <property type="entry name" value="Cation_ATPase_N"/>
    <property type="match status" value="1"/>
</dbReference>
<dbReference type="Pfam" id="PF00122">
    <property type="entry name" value="E1-E2_ATPase"/>
    <property type="match status" value="1"/>
</dbReference>
<dbReference type="InterPro" id="IPR006068">
    <property type="entry name" value="ATPase_P-typ_cation-transptr_C"/>
</dbReference>
<dbReference type="GO" id="GO:0005886">
    <property type="term" value="C:plasma membrane"/>
    <property type="evidence" value="ECO:0007669"/>
    <property type="project" value="UniProtKB-SubCell"/>
</dbReference>
<dbReference type="InterPro" id="IPR059000">
    <property type="entry name" value="ATPase_P-type_domA"/>
</dbReference>
<feature type="transmembrane region" description="Helical" evidence="10">
    <location>
        <begin position="65"/>
        <end position="83"/>
    </location>
</feature>
<dbReference type="SUPFAM" id="SSF81665">
    <property type="entry name" value="Calcium ATPase, transmembrane domain M"/>
    <property type="match status" value="1"/>
</dbReference>
<proteinExistence type="inferred from homology"/>
<dbReference type="PANTHER" id="PTHR43294:SF21">
    <property type="entry name" value="CATION TRANSPORTING ATPASE"/>
    <property type="match status" value="1"/>
</dbReference>
<dbReference type="SUPFAM" id="SSF56784">
    <property type="entry name" value="HAD-like"/>
    <property type="match status" value="1"/>
</dbReference>
<dbReference type="SUPFAM" id="SSF81660">
    <property type="entry name" value="Metal cation-transporting ATPase, ATP-binding domain N"/>
    <property type="match status" value="1"/>
</dbReference>
<dbReference type="InterPro" id="IPR008250">
    <property type="entry name" value="ATPase_P-typ_transduc_dom_A_sf"/>
</dbReference>
<dbReference type="InterPro" id="IPR023299">
    <property type="entry name" value="ATPase_P-typ_cyto_dom_N"/>
</dbReference>
<feature type="transmembrane region" description="Helical" evidence="10">
    <location>
        <begin position="282"/>
        <end position="308"/>
    </location>
</feature>
<evidence type="ECO:0000256" key="9">
    <source>
        <dbReference type="SAM" id="MobiDB-lite"/>
    </source>
</evidence>
<evidence type="ECO:0000256" key="1">
    <source>
        <dbReference type="ARBA" id="ARBA00004651"/>
    </source>
</evidence>
<dbReference type="PANTHER" id="PTHR43294">
    <property type="entry name" value="SODIUM/POTASSIUM-TRANSPORTING ATPASE SUBUNIT ALPHA"/>
    <property type="match status" value="1"/>
</dbReference>
<feature type="region of interest" description="Disordered" evidence="9">
    <location>
        <begin position="356"/>
        <end position="385"/>
    </location>
</feature>
<dbReference type="Gene3D" id="3.40.50.1000">
    <property type="entry name" value="HAD superfamily/HAD-like"/>
    <property type="match status" value="1"/>
</dbReference>
<evidence type="ECO:0000256" key="6">
    <source>
        <dbReference type="ARBA" id="ARBA00022840"/>
    </source>
</evidence>
<dbReference type="InterPro" id="IPR004014">
    <property type="entry name" value="ATPase_P-typ_cation-transptr_N"/>
</dbReference>
<keyword evidence="3" id="KW-1003">Cell membrane</keyword>
<dbReference type="GO" id="GO:0005524">
    <property type="term" value="F:ATP binding"/>
    <property type="evidence" value="ECO:0007669"/>
    <property type="project" value="UniProtKB-KW"/>
</dbReference>
<dbReference type="InterPro" id="IPR036412">
    <property type="entry name" value="HAD-like_sf"/>
</dbReference>
<evidence type="ECO:0000256" key="3">
    <source>
        <dbReference type="ARBA" id="ARBA00022475"/>
    </source>
</evidence>
<feature type="transmembrane region" description="Helical" evidence="10">
    <location>
        <begin position="769"/>
        <end position="792"/>
    </location>
</feature>
<dbReference type="Pfam" id="PF13246">
    <property type="entry name" value="Cation_ATPase"/>
    <property type="match status" value="1"/>
</dbReference>
<dbReference type="InterPro" id="IPR016936">
    <property type="entry name" value="UCP029693"/>
</dbReference>
<feature type="transmembrane region" description="Helical" evidence="10">
    <location>
        <begin position="928"/>
        <end position="948"/>
    </location>
</feature>
<dbReference type="GO" id="GO:0030007">
    <property type="term" value="P:intracellular potassium ion homeostasis"/>
    <property type="evidence" value="ECO:0007669"/>
    <property type="project" value="TreeGrafter"/>
</dbReference>
<dbReference type="InterPro" id="IPR023214">
    <property type="entry name" value="HAD_sf"/>
</dbReference>
<evidence type="ECO:0000256" key="8">
    <source>
        <dbReference type="ARBA" id="ARBA00023136"/>
    </source>
</evidence>
<dbReference type="PRINTS" id="PR00120">
    <property type="entry name" value="HATPASE"/>
</dbReference>
<evidence type="ECO:0000256" key="7">
    <source>
        <dbReference type="ARBA" id="ARBA00022989"/>
    </source>
</evidence>
<feature type="domain" description="Cation-transporting P-type ATPase N-terminal" evidence="11">
    <location>
        <begin position="12"/>
        <end position="85"/>
    </location>
</feature>
<dbReference type="EMBL" id="CACVAY010000077">
    <property type="protein sequence ID" value="CAA6816668.1"/>
    <property type="molecule type" value="Genomic_DNA"/>
</dbReference>
<keyword evidence="8 10" id="KW-0472">Membrane</keyword>
<feature type="transmembrane region" description="Helical" evidence="10">
    <location>
        <begin position="804"/>
        <end position="822"/>
    </location>
</feature>
<accession>A0A6S6TJQ7</accession>
<feature type="compositionally biased region" description="Low complexity" evidence="9">
    <location>
        <begin position="356"/>
        <end position="366"/>
    </location>
</feature>
<dbReference type="SUPFAM" id="SSF81653">
    <property type="entry name" value="Calcium ATPase, transduction domain A"/>
    <property type="match status" value="1"/>
</dbReference>
<feature type="transmembrane region" description="Helical" evidence="10">
    <location>
        <begin position="703"/>
        <end position="725"/>
    </location>
</feature>
<keyword evidence="5" id="KW-0547">Nucleotide-binding</keyword>
<dbReference type="GO" id="GO:0006883">
    <property type="term" value="P:intracellular sodium ion homeostasis"/>
    <property type="evidence" value="ECO:0007669"/>
    <property type="project" value="TreeGrafter"/>
</dbReference>
<dbReference type="Pfam" id="PF10095">
    <property type="entry name" value="DUF2333"/>
    <property type="match status" value="1"/>
</dbReference>
<evidence type="ECO:0000259" key="11">
    <source>
        <dbReference type="SMART" id="SM00831"/>
    </source>
</evidence>
<dbReference type="Gene3D" id="2.70.150.10">
    <property type="entry name" value="Calcium-transporting ATPase, cytoplasmic transduction domain A"/>
    <property type="match status" value="1"/>
</dbReference>
<protein>
    <submittedName>
        <fullName evidence="12">ATPase, P-type (Transporting), HAD superfamily, subfamily IC</fullName>
    </submittedName>
</protein>
<dbReference type="InterPro" id="IPR001757">
    <property type="entry name" value="P_typ_ATPase"/>
</dbReference>
<sequence>MTQNNNTRQDTPWHNLDVSTALKELKSSLQGLDADVVEKRLSEHGANLPSLSNPPGLIKRFFQKLNDRFIYILLIAAVLTAVLQMWLDSAIIFIVILLTAIVGLVQEGRTQKTLATIQDMLSPTARALRADTRANISADQLVPGDVILLQAGDQVPADARLFDTNGLQVDESILVGESSPTLKGSVLLEADTGLADRINMVYAGTTVVSGHARGVVVNTGKNTQFGRINTLLENPLPSGTPLNRQLRYLMNVVLAVLLIAAVLVMVYGLLTPGMQGHTVKGLLLSTSSLVVAAVPAGLPTLFAIILGVSVNRLAASKVVARSPAAIENLGAVSVICADKNSLTRQELIVQKVVTTGGTSTSGKNGNANESISDSSQEAETDSETIEERKSLIEAAVLSSDAMISADGEHALVQGDPLESALANFAIQLDIDPTSLRENHQRVASIPFDRTYRYMATLHRTSQDAQQIYVKGAPEAILSRCSKVFSNDGLANLEQAVWDEEVKMLASQGMKTLVIATKQVDKPIASITHDDVGYGLTLLGIIGLTDSPRKDATQAIKLCREAGIGFKILTGDHSLTARTLGAEVGIEHANTALTGDKLDEIDDAELAQAIKETDIFARISPAQKLRLITAFQHKGEHVAMLGSGVNDMPAMKQADIGIAIDETSTEAARQSADIVLRDKAFPALSRAILEGRTSHLNFQKIVQYMVPSNSAQALTIILAVLFGMALPLMPLQVLWVNLLIAGLLAITLAFEKTESTASQPNSPMSFSSLFSGFLVWRLILVSAILLISTLGIFIWELDRGETLEAARTAAVNALVFAQIFYLLSVRHSTQPGWKLSHIKTNRWVIPAIILVLILQLLFTYWSPLSHLLGTSSIDGWAWLWILVAGSLVFLVVEVEKAIHRNAEGWWQSATLYVLRHFDPRFWKEKGLRWTIQFFAVLFLVSQLVLTFFWTREPDTFDVIANARQMVNATPEETLRPGVITTATLTHIANTMLDKSGGYTNNDRLPPGVILEHLLVVPDMPNWEFGVLTQVRDMSLAMRDDMSRSQSQSAADSDLVTAQIRFNTDSDLWVFPPAETQFREGVDALESYLQRLQNDQAQFYIRADNLNSWLAKVQRQMGTLTIALSSSVGIRQIRDENAFMTSVDMPAQPTTVEGAEIIEATKDANEVIVKTPRLKVDDIFYQARGQTWAILHLLKAIEKDFEDVLRQKNALVSLRQIINKLEDTQQDISSPIILNGESYSFVANHSLVMTSQISRANAALIDLGNLLREG</sequence>
<evidence type="ECO:0000256" key="4">
    <source>
        <dbReference type="ARBA" id="ARBA00022692"/>
    </source>
</evidence>
<dbReference type="GO" id="GO:0016887">
    <property type="term" value="F:ATP hydrolysis activity"/>
    <property type="evidence" value="ECO:0007669"/>
    <property type="project" value="InterPro"/>
</dbReference>
<dbReference type="InterPro" id="IPR050510">
    <property type="entry name" value="Cation_transp_ATPase_P-type"/>
</dbReference>
<feature type="transmembrane region" description="Helical" evidence="10">
    <location>
        <begin position="89"/>
        <end position="105"/>
    </location>
</feature>
<feature type="transmembrane region" description="Helical" evidence="10">
    <location>
        <begin position="731"/>
        <end position="749"/>
    </location>
</feature>
<gene>
    <name evidence="12" type="ORF">HELGO_WM16960</name>
</gene>
<keyword evidence="6" id="KW-0067">ATP-binding</keyword>
<dbReference type="Gene3D" id="1.20.1110.10">
    <property type="entry name" value="Calcium-transporting ATPase, transmembrane domain"/>
    <property type="match status" value="1"/>
</dbReference>
<evidence type="ECO:0000256" key="2">
    <source>
        <dbReference type="ARBA" id="ARBA00005675"/>
    </source>
</evidence>
<keyword evidence="7 10" id="KW-1133">Transmembrane helix</keyword>
<keyword evidence="4 10" id="KW-0812">Transmembrane</keyword>
<dbReference type="Gene3D" id="3.40.1110.10">
    <property type="entry name" value="Calcium-transporting ATPase, cytoplasmic domain N"/>
    <property type="match status" value="1"/>
</dbReference>
<dbReference type="SMART" id="SM00831">
    <property type="entry name" value="Cation_ATPase_N"/>
    <property type="match status" value="1"/>
</dbReference>
<comment type="similarity">
    <text evidence="2">Belongs to the cation transport ATPase (P-type) (TC 3.A.3) family. Type IIA subfamily.</text>
</comment>